<comment type="caution">
    <text evidence="3">The sequence shown here is derived from an EMBL/GenBank/DDBJ whole genome shotgun (WGS) entry which is preliminary data.</text>
</comment>
<evidence type="ECO:0000313" key="3">
    <source>
        <dbReference type="EMBL" id="EGX56882.1"/>
    </source>
</evidence>
<organism evidence="3 4">
    <name type="scientific">Streptomyces zinciresistens K42</name>
    <dbReference type="NCBI Taxonomy" id="700597"/>
    <lineage>
        <taxon>Bacteria</taxon>
        <taxon>Bacillati</taxon>
        <taxon>Actinomycetota</taxon>
        <taxon>Actinomycetes</taxon>
        <taxon>Kitasatosporales</taxon>
        <taxon>Streptomycetaceae</taxon>
        <taxon>Streptomyces</taxon>
    </lineage>
</organism>
<dbReference type="EMBL" id="AGBF01000118">
    <property type="protein sequence ID" value="EGX56882.1"/>
    <property type="molecule type" value="Genomic_DNA"/>
</dbReference>
<gene>
    <name evidence="3" type="ORF">SZN_25719</name>
</gene>
<keyword evidence="4" id="KW-1185">Reference proteome</keyword>
<feature type="region of interest" description="Disordered" evidence="1">
    <location>
        <begin position="18"/>
        <end position="44"/>
    </location>
</feature>
<dbReference type="PANTHER" id="PTHR36933:SF1">
    <property type="entry name" value="SLL0788 PROTEIN"/>
    <property type="match status" value="1"/>
</dbReference>
<dbReference type="AlphaFoldDB" id="G2GI04"/>
<dbReference type="InterPro" id="IPR005183">
    <property type="entry name" value="DUF305_CopM-like"/>
</dbReference>
<dbReference type="InterPro" id="IPR012347">
    <property type="entry name" value="Ferritin-like"/>
</dbReference>
<dbReference type="Proteomes" id="UP000004217">
    <property type="component" value="Unassembled WGS sequence"/>
</dbReference>
<dbReference type="Gene3D" id="1.20.1260.10">
    <property type="match status" value="1"/>
</dbReference>
<evidence type="ECO:0000259" key="2">
    <source>
        <dbReference type="Pfam" id="PF03713"/>
    </source>
</evidence>
<dbReference type="Pfam" id="PF03713">
    <property type="entry name" value="DUF305"/>
    <property type="match status" value="1"/>
</dbReference>
<keyword evidence="3" id="KW-0449">Lipoprotein</keyword>
<evidence type="ECO:0000313" key="4">
    <source>
        <dbReference type="Proteomes" id="UP000004217"/>
    </source>
</evidence>
<feature type="domain" description="DUF305" evidence="2">
    <location>
        <begin position="64"/>
        <end position="205"/>
    </location>
</feature>
<proteinExistence type="predicted"/>
<protein>
    <submittedName>
        <fullName evidence="3">Lipoprotein</fullName>
    </submittedName>
</protein>
<accession>G2GI04</accession>
<sequence>MLAAALVLAVLALGGCDSGPDAKSRERSGSSVIVPGKPGEPNRVMPAKEAIEQRAENDSPNAADVSYAQMMIMHHGQALRMTELAPDRAGSAKVKKLAARIAAAQGPEIDAMKGWLRSQGKSAAGGRAHASMPGMATEAQLRALRDARGAAFDRLFLKLMITHHGGAITMATDVKGRGNNIRVEEMADEAISQQSAEIRRMQDML</sequence>
<dbReference type="PATRIC" id="fig|700597.3.peg.5049"/>
<reference evidence="3 4" key="1">
    <citation type="submission" date="2011-08" db="EMBL/GenBank/DDBJ databases">
        <authorList>
            <person name="Lin Y."/>
            <person name="Hao X."/>
            <person name="Johnstone L."/>
            <person name="Miller S.J."/>
            <person name="Wei G."/>
            <person name="Rensing C."/>
        </authorList>
    </citation>
    <scope>NUCLEOTIDE SEQUENCE [LARGE SCALE GENOMIC DNA]</scope>
    <source>
        <strain evidence="3 4">K42</strain>
    </source>
</reference>
<dbReference type="PANTHER" id="PTHR36933">
    <property type="entry name" value="SLL0788 PROTEIN"/>
    <property type="match status" value="1"/>
</dbReference>
<name>G2GI04_9ACTN</name>
<evidence type="ECO:0000256" key="1">
    <source>
        <dbReference type="SAM" id="MobiDB-lite"/>
    </source>
</evidence>